<evidence type="ECO:0000256" key="2">
    <source>
        <dbReference type="ARBA" id="ARBA00022737"/>
    </source>
</evidence>
<evidence type="ECO:0000313" key="10">
    <source>
        <dbReference type="EMBL" id="RVW74183.1"/>
    </source>
</evidence>
<evidence type="ECO:0000259" key="6">
    <source>
        <dbReference type="Pfam" id="PF00931"/>
    </source>
</evidence>
<gene>
    <name evidence="10" type="primary">RPPL1_197</name>
    <name evidence="10" type="ORF">CK203_055941</name>
</gene>
<dbReference type="FunFam" id="3.40.50.300:FF:001091">
    <property type="entry name" value="Probable disease resistance protein At1g61300"/>
    <property type="match status" value="1"/>
</dbReference>
<dbReference type="Gene3D" id="3.80.10.10">
    <property type="entry name" value="Ribonuclease Inhibitor"/>
    <property type="match status" value="3"/>
</dbReference>
<dbReference type="GO" id="GO:0051707">
    <property type="term" value="P:response to other organism"/>
    <property type="evidence" value="ECO:0007669"/>
    <property type="project" value="UniProtKB-ARBA"/>
</dbReference>
<keyword evidence="4" id="KW-0611">Plant defense</keyword>
<evidence type="ECO:0000259" key="8">
    <source>
        <dbReference type="Pfam" id="PF23559"/>
    </source>
</evidence>
<dbReference type="Gene3D" id="1.10.10.10">
    <property type="entry name" value="Winged helix-like DNA-binding domain superfamily/Winged helix DNA-binding domain"/>
    <property type="match status" value="1"/>
</dbReference>
<dbReference type="InterPro" id="IPR041118">
    <property type="entry name" value="Rx_N"/>
</dbReference>
<sequence length="1352" mass="153702">MSLRMDKVFDSFISEEKMVVVEAFLSSLFEVVLDKLVATPLLDYARRLKVDTAVLQEWRNTLLHLQAVLHDAEQRQIREEAVKRWVDDLKALAYDIEDVLDEFDMEAKRCSWVQGPQTSTSKVRKLIPSFHPSGVIFNKKIGQKIKIITQELDAIVKRKSDLHLTQSVGGVSSVTEQRLTTSLIDKAEFYGRDGDKEKIMGLLLSDEIASADKVQVIPIVGMGGVGKTTLAQMIYNDKRVGDNFDIRVWVCVSDQFDLVGITKAILESVSEHSSDTSNTLQSLQDSLQKKLNGKRFFLVLDDIWKEDPNSWSTLQAPFRNGAQGSVVMVTTRLEDVASIMRTTSSHHLSKLSDEDCWSLFAGIAFENVTPDARQNLEPIGRKIIKKCDGLPLAANTLAGLLRCKQDEKTWKDMLNSEIWDLRTEQSRILPALHLSYHYLPTKVKQCFAYCSIFPKDYEFQKEELILLWVAQGLVGSLKGGEMMEDVGEICFQNLLSRSFFQQSGHNKSMFVMHDLIHDLAQFVSGEFCFRLEMGQQKNVSKNARHLSYDREEFEISKKFDRLHEIDKLRTFLPLSKPGYELHCYLSDKILHDVLPKFRCMRVLSLSYYNITYLPDSFGNLKHLRYLNLSNTEIRKLPKSIGMLLNLRSLILSECRLTELPAEIGKLINLRHLDISRTKIEGMPMGINGLKDLRMLTTFVVGKHGGARLGELRDLAHLQGALSILNLQNVENVENATEVNLMKKEDLQDLVFAWDPNAIVGDLEIQTKVLEKLQPHNKVKRLSIECFYGIKFPKWLEDPSFMNLVFLQLRDCKNCLSLPSLGQLQSLKDLCIVKMADVRKVGVELYGNSYCSSTSIKPFGSLEILRFEEMLEWEEWVFRGVEFPCLKKLYIKKCPKLKKDLPKHLPKLTKLQISKCGQLVCRLPMAPSIRELMLEECDDVVVRSASSLTSLASLDISNVCKIPDELGQLHSLVQLSVRCCPELKEMPPILHSLTSLKNLNILQCESLASFPEMALPTMLERLQIRYCPILESLPEGMMQNNTTLQHLFFMDCDSLRSLPRDIDSLKTLSIFECKKLELAFQEDMTHNHYASLTKFSITDSCDSLTSFPLASFTKLEYLLIENCGNLESLYIPDGLHHVDLTSLQSLEICNCPNLVSFPRGGFPTPNLRQLWILDCEKLKSLPQGMHTLLTSLQDLYIYDCPEIDSFPDGGLATNLSKLEIGNSSKLVANQMEWGLQTLPFLRTLGIEGYEKERFPEEGFLPSTLTSLEITGFPNLKSLDNKGFWHLTSLETLRIGKCGNLKSFPKQGLPSSLSRLYIAECPLLKKRCQRDKGKEWPNISHIPCIAFDNEVILS</sequence>
<protein>
    <submittedName>
        <fullName evidence="10">Putative disease resistance RPP13-like protein 1</fullName>
    </submittedName>
</protein>
<evidence type="ECO:0000259" key="9">
    <source>
        <dbReference type="Pfam" id="PF25019"/>
    </source>
</evidence>
<dbReference type="GO" id="GO:0005524">
    <property type="term" value="F:ATP binding"/>
    <property type="evidence" value="ECO:0007669"/>
    <property type="project" value="UniProtKB-KW"/>
</dbReference>
<evidence type="ECO:0000313" key="11">
    <source>
        <dbReference type="Proteomes" id="UP000288805"/>
    </source>
</evidence>
<proteinExistence type="predicted"/>
<dbReference type="Proteomes" id="UP000288805">
    <property type="component" value="Unassembled WGS sequence"/>
</dbReference>
<dbReference type="EMBL" id="QGNW01000374">
    <property type="protein sequence ID" value="RVW74183.1"/>
    <property type="molecule type" value="Genomic_DNA"/>
</dbReference>
<dbReference type="InterPro" id="IPR042197">
    <property type="entry name" value="Apaf_helical"/>
</dbReference>
<dbReference type="Pfam" id="PF18052">
    <property type="entry name" value="Rx_N"/>
    <property type="match status" value="1"/>
</dbReference>
<feature type="domain" description="Disease resistance N-terminal" evidence="7">
    <location>
        <begin position="21"/>
        <end position="117"/>
    </location>
</feature>
<dbReference type="Pfam" id="PF25019">
    <property type="entry name" value="LRR_R13L1-DRL21"/>
    <property type="match status" value="1"/>
</dbReference>
<evidence type="ECO:0000256" key="3">
    <source>
        <dbReference type="ARBA" id="ARBA00022741"/>
    </source>
</evidence>
<dbReference type="InterPro" id="IPR032675">
    <property type="entry name" value="LRR_dom_sf"/>
</dbReference>
<keyword evidence="5" id="KW-0067">ATP-binding</keyword>
<dbReference type="Pfam" id="PF00560">
    <property type="entry name" value="LRR_1"/>
    <property type="match status" value="1"/>
</dbReference>
<dbReference type="Gene3D" id="1.20.5.4130">
    <property type="match status" value="1"/>
</dbReference>
<organism evidence="10 11">
    <name type="scientific">Vitis vinifera</name>
    <name type="common">Grape</name>
    <dbReference type="NCBI Taxonomy" id="29760"/>
    <lineage>
        <taxon>Eukaryota</taxon>
        <taxon>Viridiplantae</taxon>
        <taxon>Streptophyta</taxon>
        <taxon>Embryophyta</taxon>
        <taxon>Tracheophyta</taxon>
        <taxon>Spermatophyta</taxon>
        <taxon>Magnoliopsida</taxon>
        <taxon>eudicotyledons</taxon>
        <taxon>Gunneridae</taxon>
        <taxon>Pentapetalae</taxon>
        <taxon>rosids</taxon>
        <taxon>Vitales</taxon>
        <taxon>Vitaceae</taxon>
        <taxon>Viteae</taxon>
        <taxon>Vitis</taxon>
    </lineage>
</organism>
<reference evidence="10 11" key="1">
    <citation type="journal article" date="2018" name="PLoS Genet.">
        <title>Population sequencing reveals clonal diversity and ancestral inbreeding in the grapevine cultivar Chardonnay.</title>
        <authorList>
            <person name="Roach M.J."/>
            <person name="Johnson D.L."/>
            <person name="Bohlmann J."/>
            <person name="van Vuuren H.J."/>
            <person name="Jones S.J."/>
            <person name="Pretorius I.S."/>
            <person name="Schmidt S.A."/>
            <person name="Borneman A.R."/>
        </authorList>
    </citation>
    <scope>NUCLEOTIDE SEQUENCE [LARGE SCALE GENOMIC DNA]</scope>
    <source>
        <strain evidence="11">cv. Chardonnay</strain>
        <tissue evidence="10">Leaf</tissue>
    </source>
</reference>
<keyword evidence="2" id="KW-0677">Repeat</keyword>
<evidence type="ECO:0000256" key="5">
    <source>
        <dbReference type="ARBA" id="ARBA00022840"/>
    </source>
</evidence>
<feature type="domain" description="R13L1/DRL21-like LRR repeat region" evidence="9">
    <location>
        <begin position="708"/>
        <end position="834"/>
    </location>
</feature>
<dbReference type="InterPro" id="IPR027417">
    <property type="entry name" value="P-loop_NTPase"/>
</dbReference>
<dbReference type="InterPro" id="IPR001611">
    <property type="entry name" value="Leu-rich_rpt"/>
</dbReference>
<evidence type="ECO:0000259" key="7">
    <source>
        <dbReference type="Pfam" id="PF18052"/>
    </source>
</evidence>
<comment type="caution">
    <text evidence="10">The sequence shown here is derived from an EMBL/GenBank/DDBJ whole genome shotgun (WGS) entry which is preliminary data.</text>
</comment>
<evidence type="ECO:0000256" key="1">
    <source>
        <dbReference type="ARBA" id="ARBA00022614"/>
    </source>
</evidence>
<keyword evidence="1" id="KW-0433">Leucine-rich repeat</keyword>
<dbReference type="Pfam" id="PF23559">
    <property type="entry name" value="WHD_DRP"/>
    <property type="match status" value="1"/>
</dbReference>
<dbReference type="SUPFAM" id="SSF52058">
    <property type="entry name" value="L domain-like"/>
    <property type="match status" value="3"/>
</dbReference>
<dbReference type="Gene3D" id="1.10.8.430">
    <property type="entry name" value="Helical domain of apoptotic protease-activating factors"/>
    <property type="match status" value="1"/>
</dbReference>
<feature type="domain" description="NB-ARC" evidence="6">
    <location>
        <begin position="208"/>
        <end position="367"/>
    </location>
</feature>
<dbReference type="InterPro" id="IPR056789">
    <property type="entry name" value="LRR_R13L1-DRL21"/>
</dbReference>
<dbReference type="PRINTS" id="PR00364">
    <property type="entry name" value="DISEASERSIST"/>
</dbReference>
<dbReference type="GO" id="GO:0006952">
    <property type="term" value="P:defense response"/>
    <property type="evidence" value="ECO:0007669"/>
    <property type="project" value="UniProtKB-KW"/>
</dbReference>
<dbReference type="PANTHER" id="PTHR36766:SF51">
    <property type="entry name" value="DISEASE RESISTANCE RPP13-LIKE PROTEIN 1"/>
    <property type="match status" value="1"/>
</dbReference>
<name>A0A438GPQ0_VITVI</name>
<dbReference type="InterPro" id="IPR036388">
    <property type="entry name" value="WH-like_DNA-bd_sf"/>
</dbReference>
<evidence type="ECO:0000256" key="4">
    <source>
        <dbReference type="ARBA" id="ARBA00022821"/>
    </source>
</evidence>
<dbReference type="InterPro" id="IPR003591">
    <property type="entry name" value="Leu-rich_rpt_typical-subtyp"/>
</dbReference>
<keyword evidence="3" id="KW-0547">Nucleotide-binding</keyword>
<dbReference type="PROSITE" id="PS51450">
    <property type="entry name" value="LRR"/>
    <property type="match status" value="1"/>
</dbReference>
<dbReference type="GO" id="GO:0043531">
    <property type="term" value="F:ADP binding"/>
    <property type="evidence" value="ECO:0007669"/>
    <property type="project" value="InterPro"/>
</dbReference>
<accession>A0A438GPQ0</accession>
<dbReference type="InterPro" id="IPR002182">
    <property type="entry name" value="NB-ARC"/>
</dbReference>
<dbReference type="FunFam" id="1.10.10.10:FF:000322">
    <property type="entry name" value="Probable disease resistance protein At1g63360"/>
    <property type="match status" value="1"/>
</dbReference>
<dbReference type="InterPro" id="IPR058922">
    <property type="entry name" value="WHD_DRP"/>
</dbReference>
<dbReference type="PANTHER" id="PTHR36766">
    <property type="entry name" value="PLANT BROAD-SPECTRUM MILDEW RESISTANCE PROTEIN RPW8"/>
    <property type="match status" value="1"/>
</dbReference>
<dbReference type="SUPFAM" id="SSF52540">
    <property type="entry name" value="P-loop containing nucleoside triphosphate hydrolases"/>
    <property type="match status" value="1"/>
</dbReference>
<dbReference type="Pfam" id="PF00931">
    <property type="entry name" value="NB-ARC"/>
    <property type="match status" value="1"/>
</dbReference>
<feature type="domain" description="Disease resistance protein winged helix" evidence="8">
    <location>
        <begin position="452"/>
        <end position="520"/>
    </location>
</feature>
<dbReference type="Gene3D" id="3.40.50.300">
    <property type="entry name" value="P-loop containing nucleotide triphosphate hydrolases"/>
    <property type="match status" value="1"/>
</dbReference>
<dbReference type="SMART" id="SM00369">
    <property type="entry name" value="LRR_TYP"/>
    <property type="match status" value="2"/>
</dbReference>